<organism evidence="1 2">
    <name type="scientific">Panagrolaimus sp. JU765</name>
    <dbReference type="NCBI Taxonomy" id="591449"/>
    <lineage>
        <taxon>Eukaryota</taxon>
        <taxon>Metazoa</taxon>
        <taxon>Ecdysozoa</taxon>
        <taxon>Nematoda</taxon>
        <taxon>Chromadorea</taxon>
        <taxon>Rhabditida</taxon>
        <taxon>Tylenchina</taxon>
        <taxon>Panagrolaimomorpha</taxon>
        <taxon>Panagrolaimoidea</taxon>
        <taxon>Panagrolaimidae</taxon>
        <taxon>Panagrolaimus</taxon>
    </lineage>
</organism>
<evidence type="ECO:0000313" key="2">
    <source>
        <dbReference type="WBParaSite" id="JU765_v2.g17151.t1"/>
    </source>
</evidence>
<reference evidence="2" key="1">
    <citation type="submission" date="2022-11" db="UniProtKB">
        <authorList>
            <consortium name="WormBaseParasite"/>
        </authorList>
    </citation>
    <scope>IDENTIFICATION</scope>
</reference>
<name>A0AC34QKE9_9BILA</name>
<accession>A0AC34QKE9</accession>
<protein>
    <submittedName>
        <fullName evidence="2">Uncharacterized protein</fullName>
    </submittedName>
</protein>
<evidence type="ECO:0000313" key="1">
    <source>
        <dbReference type="Proteomes" id="UP000887576"/>
    </source>
</evidence>
<dbReference type="Proteomes" id="UP000887576">
    <property type="component" value="Unplaced"/>
</dbReference>
<sequence>MPFTNKEKEEKDDVKDAIEVLNSYVPQLLTHCEKESEVIKQMRLPRYLDVMEPNKEKLYQDDLFKKEGFTTYYFNRMKNRILRDRKMDYYLNPRKLRGYIIAICLAVILYMGTVFTNLMFNINDSLLIRFFKRVPDFFGYLDAFSRLMPLHADVFSMYSVINTVCILYKIFLEMCPFVLVLMVAVIITLVMVRHSTAHILRSLVEYFQPRREMDRHFMA</sequence>
<proteinExistence type="predicted"/>
<dbReference type="WBParaSite" id="JU765_v2.g17151.t1">
    <property type="protein sequence ID" value="JU765_v2.g17151.t1"/>
    <property type="gene ID" value="JU765_v2.g17151"/>
</dbReference>